<feature type="transmembrane region" description="Helical" evidence="1">
    <location>
        <begin position="199"/>
        <end position="220"/>
    </location>
</feature>
<protein>
    <submittedName>
        <fullName evidence="2">Uncharacterized protein</fullName>
    </submittedName>
</protein>
<sequence>MMKQIMKLLFFIKITIFILLTWMYHINKYMRTRNPYLDKCNPGRDFDTRTCRLLGGYEQQNYSDVVWLKGDAPTVEEYKKLCGYNFRKVTREKTKHQKVLSVNNTESFEQARERQSPENNRKNSYFDKRLINKIYYINKDRFAKDKDLKLLGTNIKIKKKVLYVFSVLFVAFALVIIALRKLDYLNFKNYYFFSLDSFHPLVIVFAIFGIIVITAIIYAFRKIEKYDKLRHIKSILNYTKYPSFIKLNSFTNNYRKFPVKCGQ</sequence>
<evidence type="ECO:0000313" key="2">
    <source>
        <dbReference type="EMBL" id="SBT85859.1"/>
    </source>
</evidence>
<accession>A0A1D3JHL5</accession>
<dbReference type="GeneID" id="39866125"/>
<evidence type="ECO:0000256" key="1">
    <source>
        <dbReference type="SAM" id="Phobius"/>
    </source>
</evidence>
<dbReference type="InterPro" id="IPR022139">
    <property type="entry name" value="Fam-L/Fam-M-like_plasmodium"/>
</dbReference>
<dbReference type="Pfam" id="PF12420">
    <property type="entry name" value="DUF3671"/>
    <property type="match status" value="1"/>
</dbReference>
<organism evidence="2 3">
    <name type="scientific">Plasmodium malariae</name>
    <dbReference type="NCBI Taxonomy" id="5858"/>
    <lineage>
        <taxon>Eukaryota</taxon>
        <taxon>Sar</taxon>
        <taxon>Alveolata</taxon>
        <taxon>Apicomplexa</taxon>
        <taxon>Aconoidasida</taxon>
        <taxon>Haemosporida</taxon>
        <taxon>Plasmodiidae</taxon>
        <taxon>Plasmodium</taxon>
        <taxon>Plasmodium (Plasmodium)</taxon>
    </lineage>
</organism>
<evidence type="ECO:0000313" key="3">
    <source>
        <dbReference type="Proteomes" id="UP000219813"/>
    </source>
</evidence>
<keyword evidence="3" id="KW-1185">Reference proteome</keyword>
<dbReference type="AlphaFoldDB" id="A0A1D3JHL5"/>
<dbReference type="EMBL" id="FLRL01000032">
    <property type="protein sequence ID" value="SBT85859.1"/>
    <property type="molecule type" value="Genomic_DNA"/>
</dbReference>
<dbReference type="Proteomes" id="UP000219813">
    <property type="component" value="Unassembled WGS sequence"/>
</dbReference>
<name>A0A1D3JHL5_PLAMA</name>
<dbReference type="KEGG" id="pmal:PMUG01_00065800"/>
<dbReference type="RefSeq" id="XP_028859149.1">
    <property type="nucleotide sequence ID" value="XM_029005344.1"/>
</dbReference>
<keyword evidence="1" id="KW-0812">Transmembrane</keyword>
<dbReference type="VEuPathDB" id="PlasmoDB:PmUG01_00065800"/>
<keyword evidence="1" id="KW-0472">Membrane</keyword>
<reference evidence="2 3" key="1">
    <citation type="submission" date="2016-06" db="EMBL/GenBank/DDBJ databases">
        <authorList>
            <consortium name="Pathogen Informatics"/>
        </authorList>
    </citation>
    <scope>NUCLEOTIDE SEQUENCE [LARGE SCALE GENOMIC DNA]</scope>
</reference>
<feature type="transmembrane region" description="Helical" evidence="1">
    <location>
        <begin position="6"/>
        <end position="24"/>
    </location>
</feature>
<proteinExistence type="predicted"/>
<gene>
    <name evidence="2" type="primary">PmUG01_00065800</name>
    <name evidence="2" type="ORF">PMUG01_00065800</name>
</gene>
<feature type="transmembrane region" description="Helical" evidence="1">
    <location>
        <begin position="161"/>
        <end position="179"/>
    </location>
</feature>
<keyword evidence="1" id="KW-1133">Transmembrane helix</keyword>